<feature type="region of interest" description="Disordered" evidence="4">
    <location>
        <begin position="243"/>
        <end position="270"/>
    </location>
</feature>
<dbReference type="InterPro" id="IPR050604">
    <property type="entry name" value="PDZ-LIM_domain"/>
</dbReference>
<dbReference type="GO" id="GO:0030036">
    <property type="term" value="P:actin cytoskeleton organization"/>
    <property type="evidence" value="ECO:0007669"/>
    <property type="project" value="TreeGrafter"/>
</dbReference>
<evidence type="ECO:0000256" key="3">
    <source>
        <dbReference type="ARBA" id="ARBA00023038"/>
    </source>
</evidence>
<keyword evidence="7" id="KW-1185">Reference proteome</keyword>
<evidence type="ECO:0000256" key="4">
    <source>
        <dbReference type="SAM" id="MobiDB-lite"/>
    </source>
</evidence>
<name>A0A1I8Q0A1_STOCA</name>
<organism evidence="6 7">
    <name type="scientific">Stomoxys calcitrans</name>
    <name type="common">Stable fly</name>
    <name type="synonym">Conops calcitrans</name>
    <dbReference type="NCBI Taxonomy" id="35570"/>
    <lineage>
        <taxon>Eukaryota</taxon>
        <taxon>Metazoa</taxon>
        <taxon>Ecdysozoa</taxon>
        <taxon>Arthropoda</taxon>
        <taxon>Hexapoda</taxon>
        <taxon>Insecta</taxon>
        <taxon>Pterygota</taxon>
        <taxon>Neoptera</taxon>
        <taxon>Endopterygota</taxon>
        <taxon>Diptera</taxon>
        <taxon>Brachycera</taxon>
        <taxon>Muscomorpha</taxon>
        <taxon>Muscoidea</taxon>
        <taxon>Muscidae</taxon>
        <taxon>Stomoxys</taxon>
    </lineage>
</organism>
<evidence type="ECO:0000313" key="7">
    <source>
        <dbReference type="Proteomes" id="UP000095300"/>
    </source>
</evidence>
<dbReference type="InterPro" id="IPR031847">
    <property type="entry name" value="PDLI1-4/Zasp-like_mid"/>
</dbReference>
<dbReference type="Pfam" id="PF15936">
    <property type="entry name" value="DUF4749"/>
    <property type="match status" value="1"/>
</dbReference>
<protein>
    <recommendedName>
        <fullName evidence="5">PDZ domain-containing protein</fullName>
    </recommendedName>
</protein>
<keyword evidence="3" id="KW-0440">LIM domain</keyword>
<dbReference type="GO" id="GO:0051371">
    <property type="term" value="F:muscle alpha-actinin binding"/>
    <property type="evidence" value="ECO:0007669"/>
    <property type="project" value="TreeGrafter"/>
</dbReference>
<feature type="domain" description="PDZ" evidence="5">
    <location>
        <begin position="185"/>
        <end position="237"/>
    </location>
</feature>
<accession>A0A1I8Q0A1</accession>
<dbReference type="EnsemblMetazoa" id="SCAU012674-RC">
    <property type="protein sequence ID" value="SCAU012674-PC"/>
    <property type="gene ID" value="SCAU012674"/>
</dbReference>
<dbReference type="GO" id="GO:0030018">
    <property type="term" value="C:Z disc"/>
    <property type="evidence" value="ECO:0007669"/>
    <property type="project" value="TreeGrafter"/>
</dbReference>
<comment type="subcellular location">
    <subcellularLocation>
        <location evidence="1">Cytoplasm</location>
    </subcellularLocation>
</comment>
<reference evidence="6" key="1">
    <citation type="submission" date="2020-05" db="UniProtKB">
        <authorList>
            <consortium name="EnsemblMetazoa"/>
        </authorList>
    </citation>
    <scope>IDENTIFICATION</scope>
    <source>
        <strain evidence="6">USDA</strain>
    </source>
</reference>
<dbReference type="SMART" id="SM00735">
    <property type="entry name" value="ZM"/>
    <property type="match status" value="1"/>
</dbReference>
<dbReference type="InterPro" id="IPR001478">
    <property type="entry name" value="PDZ"/>
</dbReference>
<dbReference type="VEuPathDB" id="VectorBase:SCAU012674"/>
<proteinExistence type="predicted"/>
<dbReference type="PANTHER" id="PTHR24214">
    <property type="entry name" value="PDZ AND LIM DOMAIN PROTEIN ZASP"/>
    <property type="match status" value="1"/>
</dbReference>
<evidence type="ECO:0000256" key="2">
    <source>
        <dbReference type="ARBA" id="ARBA00022490"/>
    </source>
</evidence>
<dbReference type="KEGG" id="scac:106087167"/>
<dbReference type="SUPFAM" id="SSF50156">
    <property type="entry name" value="PDZ domain-like"/>
    <property type="match status" value="1"/>
</dbReference>
<dbReference type="GO" id="GO:0005912">
    <property type="term" value="C:adherens junction"/>
    <property type="evidence" value="ECO:0007669"/>
    <property type="project" value="TreeGrafter"/>
</dbReference>
<dbReference type="GO" id="GO:0003779">
    <property type="term" value="F:actin binding"/>
    <property type="evidence" value="ECO:0007669"/>
    <property type="project" value="TreeGrafter"/>
</dbReference>
<dbReference type="GO" id="GO:0031941">
    <property type="term" value="C:filamentous actin"/>
    <property type="evidence" value="ECO:0007669"/>
    <property type="project" value="TreeGrafter"/>
</dbReference>
<dbReference type="OrthoDB" id="445995at2759"/>
<gene>
    <name evidence="6" type="primary">106087167</name>
</gene>
<dbReference type="InterPro" id="IPR036034">
    <property type="entry name" value="PDZ_sf"/>
</dbReference>
<keyword evidence="3" id="KW-0862">Zinc</keyword>
<dbReference type="Proteomes" id="UP000095300">
    <property type="component" value="Unassembled WGS sequence"/>
</dbReference>
<dbReference type="GO" id="GO:0061061">
    <property type="term" value="P:muscle structure development"/>
    <property type="evidence" value="ECO:0007669"/>
    <property type="project" value="TreeGrafter"/>
</dbReference>
<dbReference type="Gene3D" id="2.30.42.10">
    <property type="match status" value="1"/>
</dbReference>
<evidence type="ECO:0000313" key="6">
    <source>
        <dbReference type="EnsemblMetazoa" id="SCAU012674-PC"/>
    </source>
</evidence>
<dbReference type="PROSITE" id="PS50106">
    <property type="entry name" value="PDZ"/>
    <property type="match status" value="1"/>
</dbReference>
<evidence type="ECO:0000256" key="1">
    <source>
        <dbReference type="ARBA" id="ARBA00004496"/>
    </source>
</evidence>
<keyword evidence="2" id="KW-0963">Cytoplasm</keyword>
<keyword evidence="3" id="KW-0479">Metal-binding</keyword>
<dbReference type="STRING" id="35570.A0A1I8Q0A1"/>
<evidence type="ECO:0000259" key="5">
    <source>
        <dbReference type="PROSITE" id="PS50106"/>
    </source>
</evidence>
<dbReference type="InterPro" id="IPR006643">
    <property type="entry name" value="Zasp-like_motif"/>
</dbReference>
<sequence>MSQTNLLPRPPFWKVPDYVNDSHQPKQPSTLLQQRLQREPDSGYHYHHPNNQHLNHQPQLFTAKPMVGAAAATATAVAPAATTTAMGNGTGMSASQYYHKYHPIAKPVTGMGISPSSGMTMSKPNGTGTTRSLLKKYRSYGSSKKHVRFRETVDEFDYHTNENACETEPEIFSSPPPPDQTTPLKVQVGSPAFGEVLRGDIICKIGEYDARDVSHADAQMLFRTAGNEINLVVHRDSKIAYTQGLNADNSRPNSSLLSTSPDPNYPHRAPSPFLPGPGCYEHALEEPINTLPQTVFPKLNPSGGYVPPSSTFQPMPTRDHQQDVAEEQATIVNQPYRTTPLVLPGAKVKKDAPTTESYLRHYPNPAVRAHHHHDFHDSVMKQRVADTMLHRVVGQDADTGRVIHKQFNSPIGLYSEHNIENTIRQTVPVNTVRKSALHRPLPSKLDGHKPTVLYDPSKSETFKALQEAGYDCADYTEEVTVPVQPKVFQPNRMVPGKKFLQSAPVSRPSYHVVNTQDDTIRQSGSFNRLMHSVLGASNY</sequence>
<dbReference type="AlphaFoldDB" id="A0A1I8Q0A1"/>
<dbReference type="PANTHER" id="PTHR24214:SF55">
    <property type="entry name" value="Z BAND ALTERNATIVELY SPLICED PDZ-MOTIF PROTEIN 66, ISOFORM E"/>
    <property type="match status" value="1"/>
</dbReference>
<feature type="compositionally biased region" description="Polar residues" evidence="4">
    <location>
        <begin position="243"/>
        <end position="262"/>
    </location>
</feature>
<dbReference type="GO" id="GO:0001725">
    <property type="term" value="C:stress fiber"/>
    <property type="evidence" value="ECO:0007669"/>
    <property type="project" value="TreeGrafter"/>
</dbReference>